<feature type="region of interest" description="Disordered" evidence="1">
    <location>
        <begin position="30"/>
        <end position="82"/>
    </location>
</feature>
<dbReference type="GeneID" id="74943622"/>
<keyword evidence="3" id="KW-1185">Reference proteome</keyword>
<proteinExistence type="predicted"/>
<evidence type="ECO:0000313" key="2">
    <source>
        <dbReference type="EMBL" id="UWM53314.1"/>
    </source>
</evidence>
<dbReference type="Proteomes" id="UP001057580">
    <property type="component" value="Chromosome"/>
</dbReference>
<organism evidence="2 3">
    <name type="scientific">Salinirubellus salinus</name>
    <dbReference type="NCBI Taxonomy" id="1364945"/>
    <lineage>
        <taxon>Archaea</taxon>
        <taxon>Methanobacteriati</taxon>
        <taxon>Methanobacteriota</taxon>
        <taxon>Stenosarchaea group</taxon>
        <taxon>Halobacteria</taxon>
        <taxon>Halobacteriales</taxon>
        <taxon>Natronomonadaceae</taxon>
        <taxon>Salinirubellus</taxon>
    </lineage>
</organism>
<protein>
    <submittedName>
        <fullName evidence="2">Uncharacterized protein</fullName>
    </submittedName>
</protein>
<name>A0A9E7U9Y2_9EURY</name>
<gene>
    <name evidence="2" type="ORF">N0B31_14330</name>
</gene>
<accession>A0A9E7U9Y2</accession>
<dbReference type="PROSITE" id="PS51257">
    <property type="entry name" value="PROKAR_LIPOPROTEIN"/>
    <property type="match status" value="1"/>
</dbReference>
<sequence length="302" mass="31287">MRLGPRPSSRALATVALALLLATAGCSGLTGTPTPETSTQTTTPTAAPTATPAATPSPTATPTATATATPSSTPTLPPTDTARSVALPAGVTADGVANASRVVATHQQNLVRTPGRLAHTTNTTVAGDPLRTTTTAVATSNLSAVRYETVGRLARPNATRNSTTVIYANQTAVRQYAVVNGNVTLNNTRNRTDTFDVAVRGLSTGVNPLRGLLQRGNFTVASVSTVNGTEVVTLRAEEYAGGRLYDPENVGSYEATVRITADGTVRSASEHIVGTDDARRAYYHFDLRFASSPVTPDPVDRG</sequence>
<evidence type="ECO:0000313" key="3">
    <source>
        <dbReference type="Proteomes" id="UP001057580"/>
    </source>
</evidence>
<dbReference type="EMBL" id="CP104003">
    <property type="protein sequence ID" value="UWM53314.1"/>
    <property type="molecule type" value="Genomic_DNA"/>
</dbReference>
<dbReference type="AlphaFoldDB" id="A0A9E7U9Y2"/>
<dbReference type="RefSeq" id="WP_260592308.1">
    <property type="nucleotide sequence ID" value="NZ_CP104003.1"/>
</dbReference>
<evidence type="ECO:0000256" key="1">
    <source>
        <dbReference type="SAM" id="MobiDB-lite"/>
    </source>
</evidence>
<dbReference type="KEGG" id="ssai:N0B31_14330"/>
<reference evidence="2" key="1">
    <citation type="submission" date="2022-09" db="EMBL/GenBank/DDBJ databases">
        <title>Diverse halophilic archaea isolated from saline environments.</title>
        <authorList>
            <person name="Cui H.-L."/>
        </authorList>
    </citation>
    <scope>NUCLEOTIDE SEQUENCE</scope>
    <source>
        <strain evidence="2">ZS-35-S2</strain>
    </source>
</reference>